<accession>A0A1E4TKC3</accession>
<keyword evidence="5" id="KW-1185">Reference proteome</keyword>
<feature type="domain" description="Tyrosine specific protein phosphatases" evidence="3">
    <location>
        <begin position="161"/>
        <end position="244"/>
    </location>
</feature>
<dbReference type="InterPro" id="IPR000242">
    <property type="entry name" value="PTP_cat"/>
</dbReference>
<evidence type="ECO:0000259" key="3">
    <source>
        <dbReference type="PROSITE" id="PS50056"/>
    </source>
</evidence>
<protein>
    <recommendedName>
        <fullName evidence="6">Protein-tyrosine-phosphatase</fullName>
    </recommendedName>
</protein>
<evidence type="ECO:0000313" key="5">
    <source>
        <dbReference type="Proteomes" id="UP000095023"/>
    </source>
</evidence>
<feature type="domain" description="Tyrosine-protein phosphatase" evidence="2">
    <location>
        <begin position="1"/>
        <end position="248"/>
    </location>
</feature>
<dbReference type="AlphaFoldDB" id="A0A1E4TKC3"/>
<organism evidence="4 5">
    <name type="scientific">Tortispora caseinolytica NRRL Y-17796</name>
    <dbReference type="NCBI Taxonomy" id="767744"/>
    <lineage>
        <taxon>Eukaryota</taxon>
        <taxon>Fungi</taxon>
        <taxon>Dikarya</taxon>
        <taxon>Ascomycota</taxon>
        <taxon>Saccharomycotina</taxon>
        <taxon>Trigonopsidomycetes</taxon>
        <taxon>Trigonopsidales</taxon>
        <taxon>Trigonopsidaceae</taxon>
        <taxon>Tortispora</taxon>
    </lineage>
</organism>
<dbReference type="Gene3D" id="3.90.190.10">
    <property type="entry name" value="Protein tyrosine phosphatase superfamily"/>
    <property type="match status" value="1"/>
</dbReference>
<dbReference type="PROSITE" id="PS50055">
    <property type="entry name" value="TYR_PHOSPHATASE_PTP"/>
    <property type="match status" value="1"/>
</dbReference>
<dbReference type="EMBL" id="KV453841">
    <property type="protein sequence ID" value="ODV92179.1"/>
    <property type="molecule type" value="Genomic_DNA"/>
</dbReference>
<dbReference type="PROSITE" id="PS50056">
    <property type="entry name" value="TYR_PHOSPHATASE_2"/>
    <property type="match status" value="1"/>
</dbReference>
<reference evidence="5" key="1">
    <citation type="submission" date="2016-02" db="EMBL/GenBank/DDBJ databases">
        <title>Comparative genomics of biotechnologically important yeasts.</title>
        <authorList>
            <consortium name="DOE Joint Genome Institute"/>
            <person name="Riley R."/>
            <person name="Haridas S."/>
            <person name="Wolfe K.H."/>
            <person name="Lopes M.R."/>
            <person name="Hittinger C.T."/>
            <person name="Goker M."/>
            <person name="Salamov A."/>
            <person name="Wisecaver J."/>
            <person name="Long T.M."/>
            <person name="Aerts A.L."/>
            <person name="Barry K."/>
            <person name="Choi C."/>
            <person name="Clum A."/>
            <person name="Coughlan A.Y."/>
            <person name="Deshpande S."/>
            <person name="Douglass A.P."/>
            <person name="Hanson S.J."/>
            <person name="Klenk H.-P."/>
            <person name="Labutti K."/>
            <person name="Lapidus A."/>
            <person name="Lindquist E."/>
            <person name="Lipzen A."/>
            <person name="Meier-Kolthoff J.P."/>
            <person name="Ohm R.A."/>
            <person name="Otillar R.P."/>
            <person name="Pangilinan J."/>
            <person name="Peng Y."/>
            <person name="Rokas A."/>
            <person name="Rosa C.A."/>
            <person name="Scheuner C."/>
            <person name="Sibirny A.A."/>
            <person name="Slot J.C."/>
            <person name="Stielow J.B."/>
            <person name="Sun H."/>
            <person name="Kurtzman C.P."/>
            <person name="Blackwell M."/>
            <person name="Jeffries T.W."/>
            <person name="Grigoriev I.V."/>
        </authorList>
    </citation>
    <scope>NUCLEOTIDE SEQUENCE [LARGE SCALE GENOMIC DNA]</scope>
    <source>
        <strain evidence="5">NRRL Y-17796</strain>
    </source>
</reference>
<dbReference type="SUPFAM" id="SSF52799">
    <property type="entry name" value="(Phosphotyrosine protein) phosphatases II"/>
    <property type="match status" value="1"/>
</dbReference>
<dbReference type="PANTHER" id="PTHR19134:SF449">
    <property type="entry name" value="TYROSINE-PROTEIN PHOSPHATASE 1"/>
    <property type="match status" value="1"/>
</dbReference>
<dbReference type="Pfam" id="PF00102">
    <property type="entry name" value="Y_phosphatase"/>
    <property type="match status" value="1"/>
</dbReference>
<dbReference type="SMART" id="SM00404">
    <property type="entry name" value="PTPc_motif"/>
    <property type="match status" value="1"/>
</dbReference>
<evidence type="ECO:0000256" key="1">
    <source>
        <dbReference type="ARBA" id="ARBA00009649"/>
    </source>
</evidence>
<evidence type="ECO:0000259" key="2">
    <source>
        <dbReference type="PROSITE" id="PS50055"/>
    </source>
</evidence>
<dbReference type="CDD" id="cd18533">
    <property type="entry name" value="PTP_fungal"/>
    <property type="match status" value="1"/>
</dbReference>
<evidence type="ECO:0000313" key="4">
    <source>
        <dbReference type="EMBL" id="ODV92179.1"/>
    </source>
</evidence>
<comment type="similarity">
    <text evidence="1">Belongs to the protein-tyrosine phosphatase family. Non-receptor class subfamily.</text>
</comment>
<gene>
    <name evidence="4" type="ORF">CANCADRAFT_18571</name>
</gene>
<evidence type="ECO:0008006" key="6">
    <source>
        <dbReference type="Google" id="ProtNLM"/>
    </source>
</evidence>
<name>A0A1E4TKC3_9ASCO</name>
<feature type="non-terminal residue" evidence="4">
    <location>
        <position position="1"/>
    </location>
</feature>
<dbReference type="InterPro" id="IPR050348">
    <property type="entry name" value="Protein-Tyr_Phosphatase"/>
</dbReference>
<feature type="non-terminal residue" evidence="4">
    <location>
        <position position="248"/>
    </location>
</feature>
<dbReference type="SMART" id="SM00194">
    <property type="entry name" value="PTPc"/>
    <property type="match status" value="1"/>
</dbReference>
<sequence length="248" mass="28042">ERNRYADIVPFVDNRVILQHPIDNHDYINASHISLASPNGTVKKYIATQGPKRNTASHFWWMIAHHTSDPATIVMLTPLEEGPIEKCYKYWPDSSSIDIGHGGSVYFVSKAVDESSTAVITQLSLKFQSPDGATEIQKTVNHIHFCQWPDFSRPQGERLVLNLIETVNSYHTDPSSPLVVHCSAGVGRTGTYIAASFIIDNFADLYIAHKDLDFQDTVNDPVFQVVSQLRAQRAYMVMNLEQYEFIYH</sequence>
<proteinExistence type="inferred from homology"/>
<dbReference type="InterPro" id="IPR029021">
    <property type="entry name" value="Prot-tyrosine_phosphatase-like"/>
</dbReference>
<dbReference type="Proteomes" id="UP000095023">
    <property type="component" value="Unassembled WGS sequence"/>
</dbReference>
<dbReference type="PRINTS" id="PR00700">
    <property type="entry name" value="PRTYPHPHTASE"/>
</dbReference>
<dbReference type="PROSITE" id="PS00383">
    <property type="entry name" value="TYR_PHOSPHATASE_1"/>
    <property type="match status" value="1"/>
</dbReference>
<dbReference type="InterPro" id="IPR000387">
    <property type="entry name" value="Tyr_Pase_dom"/>
</dbReference>
<dbReference type="OrthoDB" id="10253954at2759"/>
<dbReference type="InterPro" id="IPR003595">
    <property type="entry name" value="Tyr_Pase_cat"/>
</dbReference>
<dbReference type="PANTHER" id="PTHR19134">
    <property type="entry name" value="RECEPTOR-TYPE TYROSINE-PROTEIN PHOSPHATASE"/>
    <property type="match status" value="1"/>
</dbReference>
<dbReference type="InterPro" id="IPR016130">
    <property type="entry name" value="Tyr_Pase_AS"/>
</dbReference>
<dbReference type="GO" id="GO:0004725">
    <property type="term" value="F:protein tyrosine phosphatase activity"/>
    <property type="evidence" value="ECO:0007669"/>
    <property type="project" value="InterPro"/>
</dbReference>